<dbReference type="Gene3D" id="3.40.50.10940">
    <property type="match status" value="1"/>
</dbReference>
<protein>
    <submittedName>
        <fullName evidence="9">Uncharacterized protein</fullName>
    </submittedName>
</protein>
<gene>
    <name evidence="9" type="ORF">LCGC14_0190020</name>
</gene>
<evidence type="ECO:0000256" key="2">
    <source>
        <dbReference type="ARBA" id="ARBA00022935"/>
    </source>
</evidence>
<feature type="domain" description="L-arabinose isomerase central" evidence="8">
    <location>
        <begin position="177"/>
        <end position="324"/>
    </location>
</feature>
<dbReference type="SUPFAM" id="SSF50443">
    <property type="entry name" value="FucI/AraA C-terminal domain-like"/>
    <property type="match status" value="1"/>
</dbReference>
<dbReference type="InterPro" id="IPR038583">
    <property type="entry name" value="AraA_N_sf"/>
</dbReference>
<dbReference type="InterPro" id="IPR055389">
    <property type="entry name" value="AraA_N"/>
</dbReference>
<evidence type="ECO:0000256" key="1">
    <source>
        <dbReference type="ARBA" id="ARBA00022723"/>
    </source>
</evidence>
<comment type="caution">
    <text evidence="9">The sequence shown here is derived from an EMBL/GenBank/DDBJ whole genome shotgun (WGS) entry which is preliminary data.</text>
</comment>
<dbReference type="GO" id="GO:0008733">
    <property type="term" value="F:L-arabinose isomerase activity"/>
    <property type="evidence" value="ECO:0007669"/>
    <property type="project" value="InterPro"/>
</dbReference>
<evidence type="ECO:0000256" key="3">
    <source>
        <dbReference type="ARBA" id="ARBA00023211"/>
    </source>
</evidence>
<dbReference type="EMBL" id="LAZR01000080">
    <property type="protein sequence ID" value="KKN94178.1"/>
    <property type="molecule type" value="Genomic_DNA"/>
</dbReference>
<keyword evidence="2" id="KW-0054">Arabinose catabolism</keyword>
<dbReference type="SUPFAM" id="SSF53743">
    <property type="entry name" value="FucI/AraA N-terminal and middle domains"/>
    <property type="match status" value="1"/>
</dbReference>
<keyword evidence="4" id="KW-0413">Isomerase</keyword>
<dbReference type="InterPro" id="IPR009015">
    <property type="entry name" value="Fucose_isomerase_N/cen_sf"/>
</dbReference>
<dbReference type="PIRSF" id="PIRSF001478">
    <property type="entry name" value="L-ara_isomerase"/>
    <property type="match status" value="1"/>
</dbReference>
<dbReference type="Pfam" id="PF11762">
    <property type="entry name" value="Arabinose_Iso_C"/>
    <property type="match status" value="1"/>
</dbReference>
<evidence type="ECO:0000259" key="7">
    <source>
        <dbReference type="Pfam" id="PF11762"/>
    </source>
</evidence>
<evidence type="ECO:0000259" key="6">
    <source>
        <dbReference type="Pfam" id="PF02610"/>
    </source>
</evidence>
<dbReference type="GO" id="GO:0005829">
    <property type="term" value="C:cytosol"/>
    <property type="evidence" value="ECO:0007669"/>
    <property type="project" value="TreeGrafter"/>
</dbReference>
<keyword evidence="5" id="KW-0119">Carbohydrate metabolism</keyword>
<dbReference type="Pfam" id="PF24856">
    <property type="entry name" value="AraA_central"/>
    <property type="match status" value="1"/>
</dbReference>
<feature type="domain" description="L-arabinose isomerase N-terminal" evidence="6">
    <location>
        <begin position="8"/>
        <end position="173"/>
    </location>
</feature>
<evidence type="ECO:0000256" key="5">
    <source>
        <dbReference type="ARBA" id="ARBA00023277"/>
    </source>
</evidence>
<dbReference type="GO" id="GO:0019569">
    <property type="term" value="P:L-arabinose catabolic process to D-xylulose 5-phosphate"/>
    <property type="evidence" value="ECO:0007669"/>
    <property type="project" value="TreeGrafter"/>
</dbReference>
<dbReference type="CDD" id="cd03557">
    <property type="entry name" value="L-arabinose_isomerase"/>
    <property type="match status" value="1"/>
</dbReference>
<evidence type="ECO:0000259" key="8">
    <source>
        <dbReference type="Pfam" id="PF24856"/>
    </source>
</evidence>
<dbReference type="InterPro" id="IPR024664">
    <property type="entry name" value="Ara_Isoase_C"/>
</dbReference>
<dbReference type="PANTHER" id="PTHR38464:SF1">
    <property type="entry name" value="L-ARABINOSE ISOMERASE"/>
    <property type="match status" value="1"/>
</dbReference>
<dbReference type="NCBIfam" id="NF002795">
    <property type="entry name" value="PRK02929.1"/>
    <property type="match status" value="1"/>
</dbReference>
<dbReference type="InterPro" id="IPR055390">
    <property type="entry name" value="AraA_central"/>
</dbReference>
<reference evidence="9" key="1">
    <citation type="journal article" date="2015" name="Nature">
        <title>Complex archaea that bridge the gap between prokaryotes and eukaryotes.</title>
        <authorList>
            <person name="Spang A."/>
            <person name="Saw J.H."/>
            <person name="Jorgensen S.L."/>
            <person name="Zaremba-Niedzwiedzka K."/>
            <person name="Martijn J."/>
            <person name="Lind A.E."/>
            <person name="van Eijk R."/>
            <person name="Schleper C."/>
            <person name="Guy L."/>
            <person name="Ettema T.J."/>
        </authorList>
    </citation>
    <scope>NUCLEOTIDE SEQUENCE</scope>
</reference>
<dbReference type="AlphaFoldDB" id="A0A0F9XPD6"/>
<name>A0A0F9XPD6_9ZZZZ</name>
<dbReference type="HAMAP" id="MF_00519">
    <property type="entry name" value="Arabinose_Isome"/>
    <property type="match status" value="1"/>
</dbReference>
<dbReference type="PANTHER" id="PTHR38464">
    <property type="entry name" value="L-ARABINOSE ISOMERASE"/>
    <property type="match status" value="1"/>
</dbReference>
<keyword evidence="1" id="KW-0479">Metal-binding</keyword>
<accession>A0A0F9XPD6</accession>
<dbReference type="InterPro" id="IPR003762">
    <property type="entry name" value="Lara_isomerase"/>
</dbReference>
<dbReference type="GO" id="GO:0046872">
    <property type="term" value="F:metal ion binding"/>
    <property type="evidence" value="ECO:0007669"/>
    <property type="project" value="UniProtKB-KW"/>
</dbReference>
<feature type="domain" description="L-arabinose isomerase C-terminal" evidence="7">
    <location>
        <begin position="329"/>
        <end position="472"/>
    </location>
</feature>
<evidence type="ECO:0000256" key="4">
    <source>
        <dbReference type="ARBA" id="ARBA00023235"/>
    </source>
</evidence>
<evidence type="ECO:0000313" key="9">
    <source>
        <dbReference type="EMBL" id="KKN94178.1"/>
    </source>
</evidence>
<proteinExistence type="inferred from homology"/>
<organism evidence="9">
    <name type="scientific">marine sediment metagenome</name>
    <dbReference type="NCBI Taxonomy" id="412755"/>
    <lineage>
        <taxon>unclassified sequences</taxon>
        <taxon>metagenomes</taxon>
        <taxon>ecological metagenomes</taxon>
    </lineage>
</organism>
<keyword evidence="3" id="KW-0464">Manganese</keyword>
<sequence>MIDTSQKEIWFVTGSQHLYGDDTLKQVAKNSQEIVKGFNTSSLIPITIVYKPTVKTSDEITAVCQDANISKNCIGIITWMHTFSPAKMWIKGLTILNKPLCHLHTQFNAEIPWKSIDMDFMNLNQSAHGDREFGFMMTRMRKKRKVVVGHWQDERVQKKLDIWSRVVLGWDELQNLKVARIGDNMRGVAVTEGDKVDAQMRFGFSVNGYDSSDVVKYINKVTDSELNKLLVIYEDSYELTTSLKKGGDQRESLVNAAKIELGLRKFLEEGGFKAFTDTFENLGELKQLPGLAVQRLMADGYGFGGEGDWKTAAMVRALKVMNTGLEGGVSFMEDYTYHFTPQGSYVLGSHMLEICPSIADEHKPSCQVHPLGIGGKEDPARLVFNTATGSAINVSLVDMGNRFRLVVNEVEAVKPAEDLPNLPVARVLWDAKPNLEIAATAWILAGGAHHTVYCQNLDSEYMEDFADIAGIELLVIDERTTVRDFKDRINANEAYYHMFQHRF</sequence>
<dbReference type="Pfam" id="PF02610">
    <property type="entry name" value="AraA_N"/>
    <property type="match status" value="1"/>
</dbReference>
<dbReference type="InterPro" id="IPR004216">
    <property type="entry name" value="Fuc/Ara_isomerase_C"/>
</dbReference>